<dbReference type="EMBL" id="JANPWB010000012">
    <property type="protein sequence ID" value="KAJ1117952.1"/>
    <property type="molecule type" value="Genomic_DNA"/>
</dbReference>
<gene>
    <name evidence="1" type="ORF">NDU88_006147</name>
</gene>
<name>A0AAV7NS82_PLEWA</name>
<sequence length="74" mass="7751">MAWACSCWRDGGGLVISSLSLTADEAAFRGCRVFGGLEVVGQNDRGACSKAAYCRPPVLPEKLLALCSVSDRSA</sequence>
<comment type="caution">
    <text evidence="1">The sequence shown here is derived from an EMBL/GenBank/DDBJ whole genome shotgun (WGS) entry which is preliminary data.</text>
</comment>
<reference evidence="1" key="1">
    <citation type="journal article" date="2022" name="bioRxiv">
        <title>Sequencing and chromosome-scale assembly of the giantPleurodeles waltlgenome.</title>
        <authorList>
            <person name="Brown T."/>
            <person name="Elewa A."/>
            <person name="Iarovenko S."/>
            <person name="Subramanian E."/>
            <person name="Araus A.J."/>
            <person name="Petzold A."/>
            <person name="Susuki M."/>
            <person name="Suzuki K.-i.T."/>
            <person name="Hayashi T."/>
            <person name="Toyoda A."/>
            <person name="Oliveira C."/>
            <person name="Osipova E."/>
            <person name="Leigh N.D."/>
            <person name="Simon A."/>
            <person name="Yun M.H."/>
        </authorList>
    </citation>
    <scope>NUCLEOTIDE SEQUENCE</scope>
    <source>
        <strain evidence="1">20211129_DDA</strain>
        <tissue evidence="1">Liver</tissue>
    </source>
</reference>
<accession>A0AAV7NS82</accession>
<evidence type="ECO:0000313" key="1">
    <source>
        <dbReference type="EMBL" id="KAJ1117952.1"/>
    </source>
</evidence>
<dbReference type="AlphaFoldDB" id="A0AAV7NS82"/>
<dbReference type="Proteomes" id="UP001066276">
    <property type="component" value="Chromosome 8"/>
</dbReference>
<keyword evidence="2" id="KW-1185">Reference proteome</keyword>
<evidence type="ECO:0000313" key="2">
    <source>
        <dbReference type="Proteomes" id="UP001066276"/>
    </source>
</evidence>
<proteinExistence type="predicted"/>
<protein>
    <submittedName>
        <fullName evidence="1">Uncharacterized protein</fullName>
    </submittedName>
</protein>
<organism evidence="1 2">
    <name type="scientific">Pleurodeles waltl</name>
    <name type="common">Iberian ribbed newt</name>
    <dbReference type="NCBI Taxonomy" id="8319"/>
    <lineage>
        <taxon>Eukaryota</taxon>
        <taxon>Metazoa</taxon>
        <taxon>Chordata</taxon>
        <taxon>Craniata</taxon>
        <taxon>Vertebrata</taxon>
        <taxon>Euteleostomi</taxon>
        <taxon>Amphibia</taxon>
        <taxon>Batrachia</taxon>
        <taxon>Caudata</taxon>
        <taxon>Salamandroidea</taxon>
        <taxon>Salamandridae</taxon>
        <taxon>Pleurodelinae</taxon>
        <taxon>Pleurodeles</taxon>
    </lineage>
</organism>